<dbReference type="Pfam" id="PF03480">
    <property type="entry name" value="DctP"/>
    <property type="match status" value="1"/>
</dbReference>
<dbReference type="RefSeq" id="WP_111342641.1">
    <property type="nucleotide sequence ID" value="NZ_JAIWKD010000001.1"/>
</dbReference>
<keyword evidence="1 2" id="KW-0732">Signal</keyword>
<dbReference type="AlphaFoldDB" id="A0A8B2NZT4"/>
<keyword evidence="4" id="KW-1185">Reference proteome</keyword>
<sequence>MIRTLLAGVALATFSVSGAFAQDVTLRIQTHLSPESVSGRQAAQFFDDIQVMSGGRIAVEPFFSSAVVKSVETFDAAVNGILDGDMTGGAYQTGKDPAFQFVGDPMGGYDTPWQMYAFLYEGGGLEAAQKLYNEYGMELIGWWIPGQESLASSEPIDGPEALKDWKFRSPPGMETKIFANLGASPIVMDFTEVFTALESGIISGADASNLSTNQSLGLYDIAKYATYPGFHSMPADHLAINKTVWDSMPEDLQRIIQVAMQKLAFRTTLAYAVDIQRAANELEAKGIVLEDWSPEDRRVFREAAVSAWDEFATTDNAKALVAQHKEFLKTIGLLGD</sequence>
<evidence type="ECO:0000256" key="1">
    <source>
        <dbReference type="ARBA" id="ARBA00022729"/>
    </source>
</evidence>
<dbReference type="InterPro" id="IPR018389">
    <property type="entry name" value="DctP_fam"/>
</dbReference>
<dbReference type="PANTHER" id="PTHR33376">
    <property type="match status" value="1"/>
</dbReference>
<accession>A0A8B2NZT4</accession>
<proteinExistence type="predicted"/>
<feature type="signal peptide" evidence="2">
    <location>
        <begin position="1"/>
        <end position="21"/>
    </location>
</feature>
<dbReference type="EMBL" id="QHHQ01000001">
    <property type="protein sequence ID" value="RAI03705.1"/>
    <property type="molecule type" value="Genomic_DNA"/>
</dbReference>
<dbReference type="NCBIfam" id="NF037995">
    <property type="entry name" value="TRAP_S1"/>
    <property type="match status" value="1"/>
</dbReference>
<dbReference type="OrthoDB" id="9769667at2"/>
<dbReference type="Proteomes" id="UP000249590">
    <property type="component" value="Unassembled WGS sequence"/>
</dbReference>
<evidence type="ECO:0000313" key="4">
    <source>
        <dbReference type="Proteomes" id="UP000249590"/>
    </source>
</evidence>
<feature type="chain" id="PRO_5032661928" evidence="2">
    <location>
        <begin position="22"/>
        <end position="336"/>
    </location>
</feature>
<evidence type="ECO:0000313" key="3">
    <source>
        <dbReference type="EMBL" id="RAI03705.1"/>
    </source>
</evidence>
<organism evidence="3 4">
    <name type="scientific">Acuticoccus sediminis</name>
    <dbReference type="NCBI Taxonomy" id="2184697"/>
    <lineage>
        <taxon>Bacteria</taxon>
        <taxon>Pseudomonadati</taxon>
        <taxon>Pseudomonadota</taxon>
        <taxon>Alphaproteobacteria</taxon>
        <taxon>Hyphomicrobiales</taxon>
        <taxon>Amorphaceae</taxon>
        <taxon>Acuticoccus</taxon>
    </lineage>
</organism>
<reference evidence="3 4" key="1">
    <citation type="submission" date="2018-05" db="EMBL/GenBank/DDBJ databases">
        <title>Acuticoccus sediminis sp. nov., isolated from deep-sea sediment of Indian Ocean.</title>
        <authorList>
            <person name="Liu X."/>
            <person name="Lai Q."/>
            <person name="Du Y."/>
            <person name="Sun F."/>
            <person name="Zhang X."/>
            <person name="Wang S."/>
            <person name="Shao Z."/>
        </authorList>
    </citation>
    <scope>NUCLEOTIDE SEQUENCE [LARGE SCALE GENOMIC DNA]</scope>
    <source>
        <strain evidence="3 4">PTG4-2</strain>
    </source>
</reference>
<protein>
    <submittedName>
        <fullName evidence="3">C4-dicarboxylate ABC transporter substrate-binding protein</fullName>
    </submittedName>
</protein>
<dbReference type="PANTHER" id="PTHR33376:SF5">
    <property type="entry name" value="EXTRACYTOPLASMIC SOLUTE RECEPTOR PROTEIN"/>
    <property type="match status" value="1"/>
</dbReference>
<gene>
    <name evidence="3" type="ORF">DLJ53_04265</name>
</gene>
<dbReference type="GO" id="GO:0055085">
    <property type="term" value="P:transmembrane transport"/>
    <property type="evidence" value="ECO:0007669"/>
    <property type="project" value="InterPro"/>
</dbReference>
<name>A0A8B2NZT4_9HYPH</name>
<dbReference type="CDD" id="cd13604">
    <property type="entry name" value="PBP2_TRAP_ketoacid_lactate_like"/>
    <property type="match status" value="1"/>
</dbReference>
<evidence type="ECO:0000256" key="2">
    <source>
        <dbReference type="SAM" id="SignalP"/>
    </source>
</evidence>
<dbReference type="InterPro" id="IPR038404">
    <property type="entry name" value="TRAP_DctP_sf"/>
</dbReference>
<dbReference type="Gene3D" id="3.40.190.170">
    <property type="entry name" value="Bacterial extracellular solute-binding protein, family 7"/>
    <property type="match status" value="1"/>
</dbReference>
<comment type="caution">
    <text evidence="3">The sequence shown here is derived from an EMBL/GenBank/DDBJ whole genome shotgun (WGS) entry which is preliminary data.</text>
</comment>